<proteinExistence type="predicted"/>
<feature type="domain" description="PAC" evidence="15">
    <location>
        <begin position="1252"/>
        <end position="1304"/>
    </location>
</feature>
<evidence type="ECO:0000256" key="9">
    <source>
        <dbReference type="ARBA" id="ARBA00023136"/>
    </source>
</evidence>
<dbReference type="Gene3D" id="3.30.450.20">
    <property type="entry name" value="PAS domain"/>
    <property type="match status" value="5"/>
</dbReference>
<dbReference type="PROSITE" id="PS50110">
    <property type="entry name" value="RESPONSE_REGULATORY"/>
    <property type="match status" value="2"/>
</dbReference>
<accession>A0A3B1A3E8</accession>
<dbReference type="PANTHER" id="PTHR43304:SF1">
    <property type="entry name" value="PAC DOMAIN-CONTAINING PROTEIN"/>
    <property type="match status" value="1"/>
</dbReference>
<dbReference type="SUPFAM" id="SSF55785">
    <property type="entry name" value="PYP-like sensor domain (PAS domain)"/>
    <property type="match status" value="5"/>
</dbReference>
<dbReference type="Pfam" id="PF00512">
    <property type="entry name" value="HisKA"/>
    <property type="match status" value="1"/>
</dbReference>
<dbReference type="GO" id="GO:0000155">
    <property type="term" value="F:phosphorelay sensor kinase activity"/>
    <property type="evidence" value="ECO:0007669"/>
    <property type="project" value="InterPro"/>
</dbReference>
<keyword evidence="8" id="KW-0902">Two-component regulatory system</keyword>
<evidence type="ECO:0000256" key="1">
    <source>
        <dbReference type="ARBA" id="ARBA00000085"/>
    </source>
</evidence>
<keyword evidence="11" id="KW-1133">Transmembrane helix</keyword>
<dbReference type="InterPro" id="IPR004358">
    <property type="entry name" value="Sig_transdc_His_kin-like_C"/>
</dbReference>
<dbReference type="NCBIfam" id="TIGR00229">
    <property type="entry name" value="sensory_box"/>
    <property type="match status" value="5"/>
</dbReference>
<dbReference type="GO" id="GO:0005524">
    <property type="term" value="F:ATP binding"/>
    <property type="evidence" value="ECO:0007669"/>
    <property type="project" value="UniProtKB-KW"/>
</dbReference>
<feature type="domain" description="Response regulatory" evidence="13">
    <location>
        <begin position="1543"/>
        <end position="1667"/>
    </location>
</feature>
<dbReference type="InterPro" id="IPR001789">
    <property type="entry name" value="Sig_transdc_resp-reg_receiver"/>
</dbReference>
<dbReference type="InterPro" id="IPR000014">
    <property type="entry name" value="PAS"/>
</dbReference>
<keyword evidence="7" id="KW-0067">ATP-binding</keyword>
<dbReference type="InterPro" id="IPR036097">
    <property type="entry name" value="HisK_dim/P_sf"/>
</dbReference>
<dbReference type="PROSITE" id="PS51257">
    <property type="entry name" value="PROKAR_LIPOPROTEIN"/>
    <property type="match status" value="1"/>
</dbReference>
<dbReference type="CDD" id="cd00156">
    <property type="entry name" value="REC"/>
    <property type="match status" value="1"/>
</dbReference>
<name>A0A3B1A3E8_9ZZZZ</name>
<dbReference type="InterPro" id="IPR036890">
    <property type="entry name" value="HATPase_C_sf"/>
</dbReference>
<feature type="domain" description="PAC" evidence="15">
    <location>
        <begin position="858"/>
        <end position="908"/>
    </location>
</feature>
<evidence type="ECO:0000256" key="5">
    <source>
        <dbReference type="ARBA" id="ARBA00022741"/>
    </source>
</evidence>
<feature type="domain" description="PAS" evidence="14">
    <location>
        <begin position="651"/>
        <end position="723"/>
    </location>
</feature>
<dbReference type="SUPFAM" id="SSF55874">
    <property type="entry name" value="ATPase domain of HSP90 chaperone/DNA topoisomerase II/histidine kinase"/>
    <property type="match status" value="1"/>
</dbReference>
<dbReference type="PROSITE" id="PS50112">
    <property type="entry name" value="PAS"/>
    <property type="match status" value="5"/>
</dbReference>
<dbReference type="CDD" id="cd00082">
    <property type="entry name" value="HisKA"/>
    <property type="match status" value="1"/>
</dbReference>
<evidence type="ECO:0000256" key="6">
    <source>
        <dbReference type="ARBA" id="ARBA00022777"/>
    </source>
</evidence>
<keyword evidence="6" id="KW-0418">Kinase</keyword>
<dbReference type="SMART" id="SM00387">
    <property type="entry name" value="HATPase_c"/>
    <property type="match status" value="1"/>
</dbReference>
<dbReference type="GO" id="GO:0006355">
    <property type="term" value="P:regulation of DNA-templated transcription"/>
    <property type="evidence" value="ECO:0007669"/>
    <property type="project" value="InterPro"/>
</dbReference>
<dbReference type="InterPro" id="IPR003594">
    <property type="entry name" value="HATPase_dom"/>
</dbReference>
<protein>
    <recommendedName>
        <fullName evidence="2">histidine kinase</fullName>
        <ecNumber evidence="2">2.7.13.3</ecNumber>
    </recommendedName>
</protein>
<evidence type="ECO:0000259" key="12">
    <source>
        <dbReference type="PROSITE" id="PS50109"/>
    </source>
</evidence>
<dbReference type="PROSITE" id="PS50109">
    <property type="entry name" value="HIS_KIN"/>
    <property type="match status" value="1"/>
</dbReference>
<dbReference type="InterPro" id="IPR052162">
    <property type="entry name" value="Sensor_kinase/Photoreceptor"/>
</dbReference>
<evidence type="ECO:0000259" key="13">
    <source>
        <dbReference type="PROSITE" id="PS50110"/>
    </source>
</evidence>
<feature type="domain" description="PAC" evidence="15">
    <location>
        <begin position="998"/>
        <end position="1050"/>
    </location>
</feature>
<dbReference type="CDD" id="cd00130">
    <property type="entry name" value="PAS"/>
    <property type="match status" value="5"/>
</dbReference>
<dbReference type="SUPFAM" id="SSF47384">
    <property type="entry name" value="Homodimeric domain of signal transducing histidine kinase"/>
    <property type="match status" value="1"/>
</dbReference>
<dbReference type="SUPFAM" id="SSF52172">
    <property type="entry name" value="CheY-like"/>
    <property type="match status" value="2"/>
</dbReference>
<evidence type="ECO:0000256" key="7">
    <source>
        <dbReference type="ARBA" id="ARBA00022840"/>
    </source>
</evidence>
<evidence type="ECO:0000256" key="3">
    <source>
        <dbReference type="ARBA" id="ARBA00022553"/>
    </source>
</evidence>
<dbReference type="Pfam" id="PF13185">
    <property type="entry name" value="GAF_2"/>
    <property type="match status" value="1"/>
</dbReference>
<dbReference type="Pfam" id="PF02518">
    <property type="entry name" value="HATPase_c"/>
    <property type="match status" value="1"/>
</dbReference>
<dbReference type="Pfam" id="PF00989">
    <property type="entry name" value="PAS"/>
    <property type="match status" value="3"/>
</dbReference>
<feature type="domain" description="PAC" evidence="15">
    <location>
        <begin position="727"/>
        <end position="780"/>
    </location>
</feature>
<evidence type="ECO:0000313" key="16">
    <source>
        <dbReference type="EMBL" id="VAX00279.1"/>
    </source>
</evidence>
<evidence type="ECO:0000256" key="10">
    <source>
        <dbReference type="SAM" id="MobiDB-lite"/>
    </source>
</evidence>
<dbReference type="PRINTS" id="PR00344">
    <property type="entry name" value="BCTRLSENSOR"/>
</dbReference>
<dbReference type="InterPro" id="IPR003018">
    <property type="entry name" value="GAF"/>
</dbReference>
<feature type="domain" description="PAS" evidence="14">
    <location>
        <begin position="1047"/>
        <end position="1118"/>
    </location>
</feature>
<feature type="domain" description="PAC" evidence="15">
    <location>
        <begin position="1122"/>
        <end position="1173"/>
    </location>
</feature>
<dbReference type="SMART" id="SM00448">
    <property type="entry name" value="REC"/>
    <property type="match status" value="2"/>
</dbReference>
<dbReference type="InterPro" id="IPR005467">
    <property type="entry name" value="His_kinase_dom"/>
</dbReference>
<dbReference type="Gene3D" id="3.30.565.10">
    <property type="entry name" value="Histidine kinase-like ATPase, C-terminal domain"/>
    <property type="match status" value="1"/>
</dbReference>
<dbReference type="PANTHER" id="PTHR43304">
    <property type="entry name" value="PHYTOCHROME-LIKE PROTEIN CPH1"/>
    <property type="match status" value="1"/>
</dbReference>
<reference evidence="16" key="1">
    <citation type="submission" date="2018-06" db="EMBL/GenBank/DDBJ databases">
        <authorList>
            <person name="Zhirakovskaya E."/>
        </authorList>
    </citation>
    <scope>NUCLEOTIDE SEQUENCE</scope>
</reference>
<organism evidence="16">
    <name type="scientific">hydrothermal vent metagenome</name>
    <dbReference type="NCBI Taxonomy" id="652676"/>
    <lineage>
        <taxon>unclassified sequences</taxon>
        <taxon>metagenomes</taxon>
        <taxon>ecological metagenomes</taxon>
    </lineage>
</organism>
<feature type="region of interest" description="Disordered" evidence="10">
    <location>
        <begin position="1795"/>
        <end position="1827"/>
    </location>
</feature>
<feature type="domain" description="Response regulatory" evidence="13">
    <location>
        <begin position="1675"/>
        <end position="1786"/>
    </location>
</feature>
<dbReference type="PROSITE" id="PS50113">
    <property type="entry name" value="PAC"/>
    <property type="match status" value="5"/>
</dbReference>
<dbReference type="InterPro" id="IPR011006">
    <property type="entry name" value="CheY-like_superfamily"/>
</dbReference>
<evidence type="ECO:0000256" key="2">
    <source>
        <dbReference type="ARBA" id="ARBA00012438"/>
    </source>
</evidence>
<dbReference type="SUPFAM" id="SSF55781">
    <property type="entry name" value="GAF domain-like"/>
    <property type="match status" value="2"/>
</dbReference>
<dbReference type="Gene3D" id="3.40.50.2300">
    <property type="match status" value="2"/>
</dbReference>
<dbReference type="SMART" id="SM00086">
    <property type="entry name" value="PAC"/>
    <property type="match status" value="5"/>
</dbReference>
<dbReference type="EC" id="2.7.13.3" evidence="2"/>
<dbReference type="SMART" id="SM00091">
    <property type="entry name" value="PAS"/>
    <property type="match status" value="5"/>
</dbReference>
<keyword evidence="11" id="KW-0812">Transmembrane</keyword>
<keyword evidence="5" id="KW-0547">Nucleotide-binding</keyword>
<dbReference type="FunFam" id="3.30.450.20:FF:000060">
    <property type="entry name" value="Sensor protein FixL"/>
    <property type="match status" value="1"/>
</dbReference>
<dbReference type="FunFam" id="3.30.565.10:FF:000006">
    <property type="entry name" value="Sensor histidine kinase WalK"/>
    <property type="match status" value="1"/>
</dbReference>
<evidence type="ECO:0000256" key="11">
    <source>
        <dbReference type="SAM" id="Phobius"/>
    </source>
</evidence>
<dbReference type="EMBL" id="UOFR01000074">
    <property type="protein sequence ID" value="VAX00279.1"/>
    <property type="molecule type" value="Genomic_DNA"/>
</dbReference>
<keyword evidence="9 11" id="KW-0472">Membrane</keyword>
<evidence type="ECO:0000256" key="4">
    <source>
        <dbReference type="ARBA" id="ARBA00022679"/>
    </source>
</evidence>
<dbReference type="Gene3D" id="3.30.450.40">
    <property type="match status" value="2"/>
</dbReference>
<feature type="transmembrane region" description="Helical" evidence="11">
    <location>
        <begin position="12"/>
        <end position="33"/>
    </location>
</feature>
<evidence type="ECO:0000259" key="15">
    <source>
        <dbReference type="PROSITE" id="PS50113"/>
    </source>
</evidence>
<dbReference type="InterPro" id="IPR000700">
    <property type="entry name" value="PAS-assoc_C"/>
</dbReference>
<feature type="transmembrane region" description="Helical" evidence="11">
    <location>
        <begin position="263"/>
        <end position="282"/>
    </location>
</feature>
<comment type="catalytic activity">
    <reaction evidence="1">
        <text>ATP + protein L-histidine = ADP + protein N-phospho-L-histidine.</text>
        <dbReference type="EC" id="2.7.13.3"/>
    </reaction>
</comment>
<dbReference type="InterPro" id="IPR013767">
    <property type="entry name" value="PAS_fold"/>
</dbReference>
<dbReference type="Pfam" id="PF13426">
    <property type="entry name" value="PAS_9"/>
    <property type="match status" value="1"/>
</dbReference>
<keyword evidence="4" id="KW-0808">Transferase</keyword>
<feature type="domain" description="Histidine kinase" evidence="12">
    <location>
        <begin position="1308"/>
        <end position="1526"/>
    </location>
</feature>
<dbReference type="FunFam" id="1.10.287.130:FF:000001">
    <property type="entry name" value="Two-component sensor histidine kinase"/>
    <property type="match status" value="1"/>
</dbReference>
<dbReference type="Pfam" id="PF01590">
    <property type="entry name" value="GAF"/>
    <property type="match status" value="1"/>
</dbReference>
<evidence type="ECO:0000259" key="14">
    <source>
        <dbReference type="PROSITE" id="PS50112"/>
    </source>
</evidence>
<sequence>MKFTFAQNTQNFRMGALLAILLFACALIIWNAIDQHHTTKRERTLQVKTSLDGASQEIAAYLQRLNDNSHIIANTRQQAIQLLLDNPLDFKEREKLINQLRKILPDLSSLTIANNRGALLLEDNQNKIEPICRAAIRNFAYTDEHPLIEVHSSTNGNHFDILSKADMPDDENVILYLRFNLKTILRLLGSNKIHNYDVLLLHKEQPGRVEVEIGKQLNTEKKARTLSVDDYSDIQYKSVVPGTQWELVAIHTKPTSIAPAWTNALWAFSLLLLLGSTALWLLRRTDTLIINQSEALKREQRRINNLQQTTISSELSFHEKVRALLVMGLDEFGMEVAILSRVEGNIYSIVTAVSPDNSLQPGMSFNLGNTYCRHTLNSGHPTGIEKTELSLGKDHPYYTDKSIASYIGTAVYVRGKVYGTLNFSSFKNYDGEFNPEDFRFLQLMSQWIGLEIERRESEQQSQTKNQLLESISRAQSYFISENIQPNAMFDQILSDLLALSYSNVGFIAEIKYDDDSKPYVEMLATGQRYESSDELMKFIEKTITETELTDSKNVLSEVIRSGAPIISNNIEHDKSTKRLADGSPPLNTFLGVPLYHGTQLVGTFGLANSPDGYHESFLYTLAPLATASANLIWALRNESQRIHTEHALRESEEQLKLALEGANDGLWDWDIEKNIAYFSPRWQTMLGFDPGEIRPNKESKEELIHPADLKYVKQTLQEHLDNHTSIYQSEHRVKTKDGHWIWVLDRGKVVERSDDGKPLRMVGTHTDITERKLAEEAVRERETRIAAILDTAVDGIITINDLGVIETFNPAAEKIFEYEAKEVLGRNVSMLMQADDRNLHDTFIKRYLSSGNAKILGQRREVVGLRANGTTFPMQLAVSEMKLGDRLHFTGIIRDITATKEAERLLEDTMAFKQGILDSAKLSIISTDANGVIQTFNAAAQQMLGYSPLELVGRATPEIFHDRDEITQRAIQLSEELGSSIRAGFEVFVAKARSGIADEQQWTYISKNGKRFPVVLTMTALHDPHDNIIGFVAIARDISRQQEAEEEISRFKTTLDMTLDCVYMFSPESLRYFYVNQGAMEQIGYTYKELLRMSPVDILPEYDENGFRKVLRSMITGQRNAITFESYHQHRNGSSIPVEVFIQYIYPVDQEPRFVAIVRDITERRRTAENLAHAEERARMLLESAGEGIYGMDLEGRTTFVNPAAARILSYDALDLIGKSMHELIQHSYQDKSHFPYEFSPTYAAISQGDIQRVSNEVMWRKDGTWFPVEYTVTPLRKNDYITGAVVIFNDITERKKVEQIKNEFISTVSHELRTPLTSVRGSLGLLVGGAVGEIPEAASTLLSIANKNTERLLLLINDILDIEKIESGKMVYHYKLLNLQEFIESSIQANNSYGEQFGVKYEISQCPDVHIYADGDRLMQVMNNLLSNAAKFSAEQSLVEISAVRRSHKIRISITDNGKGIPQNFQKHIFEKFAQADASDTRALSGTGLGLSISRAIVEQHGGRIDFISRVNIGTTFFFDLPVWTKNEEMDVPSLPAPAKYRILICENDADIAFMLRMILAQAGFDADIARTVEQAKFSIKDQQYLAVTLDLSLPDERGRTYDPEGIKLVKELRRQDRTRELPIIVVSAIADQAKRRLNGRAFGIIDWLEKPLNEDRLLSAVKRIATHKQGLPRILHVEDDPIIYEMVKVLLRGEVDLVLALTLNEAHQKLRAEVFDLILLDIELTDGSGLDLINDLDDVEYMPQVVIFSSTEVGPEVAQKVKAALVKTKDNRKELINVIMSVIKEREMQMEKMAEEQKAQVDHIELPQLENKTDSDSNVRDQDNG</sequence>
<dbReference type="InterPro" id="IPR035965">
    <property type="entry name" value="PAS-like_dom_sf"/>
</dbReference>
<dbReference type="Pfam" id="PF00072">
    <property type="entry name" value="Response_reg"/>
    <property type="match status" value="2"/>
</dbReference>
<gene>
    <name evidence="16" type="ORF">MNBD_GAMMA21-2489</name>
</gene>
<dbReference type="SMART" id="SM00388">
    <property type="entry name" value="HisKA"/>
    <property type="match status" value="1"/>
</dbReference>
<dbReference type="Gene3D" id="1.10.287.130">
    <property type="match status" value="1"/>
</dbReference>
<dbReference type="InterPro" id="IPR013655">
    <property type="entry name" value="PAS_fold_3"/>
</dbReference>
<feature type="domain" description="PAS" evidence="14">
    <location>
        <begin position="781"/>
        <end position="851"/>
    </location>
</feature>
<keyword evidence="3" id="KW-0597">Phosphoprotein</keyword>
<evidence type="ECO:0000256" key="8">
    <source>
        <dbReference type="ARBA" id="ARBA00023012"/>
    </source>
</evidence>
<dbReference type="InterPro" id="IPR001610">
    <property type="entry name" value="PAC"/>
</dbReference>
<feature type="domain" description="PAS" evidence="14">
    <location>
        <begin position="916"/>
        <end position="964"/>
    </location>
</feature>
<dbReference type="InterPro" id="IPR029016">
    <property type="entry name" value="GAF-like_dom_sf"/>
</dbReference>
<feature type="domain" description="PAS" evidence="14">
    <location>
        <begin position="1174"/>
        <end position="1226"/>
    </location>
</feature>
<dbReference type="Pfam" id="PF08447">
    <property type="entry name" value="PAS_3"/>
    <property type="match status" value="1"/>
</dbReference>
<dbReference type="InterPro" id="IPR003661">
    <property type="entry name" value="HisK_dim/P_dom"/>
</dbReference>